<name>A0A371ECG2_MUCPR</name>
<dbReference type="OrthoDB" id="10451644at2759"/>
<keyword evidence="2" id="KW-1185">Reference proteome</keyword>
<accession>A0A371ECG2</accession>
<dbReference type="AlphaFoldDB" id="A0A371ECG2"/>
<feature type="non-terminal residue" evidence="1">
    <location>
        <position position="68"/>
    </location>
</feature>
<reference evidence="1" key="1">
    <citation type="submission" date="2018-05" db="EMBL/GenBank/DDBJ databases">
        <title>Draft genome of Mucuna pruriens seed.</title>
        <authorList>
            <person name="Nnadi N.E."/>
            <person name="Vos R."/>
            <person name="Hasami M.H."/>
            <person name="Devisetty U.K."/>
            <person name="Aguiy J.C."/>
        </authorList>
    </citation>
    <scope>NUCLEOTIDE SEQUENCE [LARGE SCALE GENOMIC DNA]</scope>
    <source>
        <strain evidence="1">JCA_2017</strain>
    </source>
</reference>
<evidence type="ECO:0000313" key="1">
    <source>
        <dbReference type="EMBL" id="RDX63722.1"/>
    </source>
</evidence>
<proteinExistence type="predicted"/>
<dbReference type="Proteomes" id="UP000257109">
    <property type="component" value="Unassembled WGS sequence"/>
</dbReference>
<feature type="non-terminal residue" evidence="1">
    <location>
        <position position="1"/>
    </location>
</feature>
<comment type="caution">
    <text evidence="1">The sequence shown here is derived from an EMBL/GenBank/DDBJ whole genome shotgun (WGS) entry which is preliminary data.</text>
</comment>
<sequence>MLYIGHCSLEKWLFIQISQSCSIAIFCSHHYHYWLRDETPFFCSSNNNVWCCVSGAILGFCPLLFHLT</sequence>
<gene>
    <name evidence="1" type="ORF">CR513_57815</name>
</gene>
<organism evidence="1 2">
    <name type="scientific">Mucuna pruriens</name>
    <name type="common">Velvet bean</name>
    <name type="synonym">Dolichos pruriens</name>
    <dbReference type="NCBI Taxonomy" id="157652"/>
    <lineage>
        <taxon>Eukaryota</taxon>
        <taxon>Viridiplantae</taxon>
        <taxon>Streptophyta</taxon>
        <taxon>Embryophyta</taxon>
        <taxon>Tracheophyta</taxon>
        <taxon>Spermatophyta</taxon>
        <taxon>Magnoliopsida</taxon>
        <taxon>eudicotyledons</taxon>
        <taxon>Gunneridae</taxon>
        <taxon>Pentapetalae</taxon>
        <taxon>rosids</taxon>
        <taxon>fabids</taxon>
        <taxon>Fabales</taxon>
        <taxon>Fabaceae</taxon>
        <taxon>Papilionoideae</taxon>
        <taxon>50 kb inversion clade</taxon>
        <taxon>NPAAA clade</taxon>
        <taxon>indigoferoid/millettioid clade</taxon>
        <taxon>Phaseoleae</taxon>
        <taxon>Mucuna</taxon>
    </lineage>
</organism>
<protein>
    <submittedName>
        <fullName evidence="1">Uncharacterized protein</fullName>
    </submittedName>
</protein>
<dbReference type="EMBL" id="QJKJ01014744">
    <property type="protein sequence ID" value="RDX63722.1"/>
    <property type="molecule type" value="Genomic_DNA"/>
</dbReference>
<evidence type="ECO:0000313" key="2">
    <source>
        <dbReference type="Proteomes" id="UP000257109"/>
    </source>
</evidence>